<dbReference type="RefSeq" id="WP_157743092.1">
    <property type="nucleotide sequence ID" value="NZ_LT607412.1"/>
</dbReference>
<dbReference type="Pfam" id="PF12680">
    <property type="entry name" value="SnoaL_2"/>
    <property type="match status" value="1"/>
</dbReference>
<dbReference type="AlphaFoldDB" id="A0A1C4V013"/>
<evidence type="ECO:0000313" key="3">
    <source>
        <dbReference type="Proteomes" id="UP000198243"/>
    </source>
</evidence>
<sequence>MDTRELAQRWARTWTEAWPARDVEAIAALQSEDGDHWASMFRPYRGRSGLRTYLKECFAEETRPAEVWFAEPQVDGDAAAVEYWAVIYVKGQPTTISGCTLLRFDEAGLVAEARDYSHVKEGRHAPPAGLLFDAIPGV</sequence>
<proteinExistence type="predicted"/>
<feature type="domain" description="SnoaL-like" evidence="1">
    <location>
        <begin position="12"/>
        <end position="112"/>
    </location>
</feature>
<organism evidence="2 3">
    <name type="scientific">Micromonospora coriariae</name>
    <dbReference type="NCBI Taxonomy" id="285665"/>
    <lineage>
        <taxon>Bacteria</taxon>
        <taxon>Bacillati</taxon>
        <taxon>Actinomycetota</taxon>
        <taxon>Actinomycetes</taxon>
        <taxon>Micromonosporales</taxon>
        <taxon>Micromonosporaceae</taxon>
        <taxon>Micromonospora</taxon>
    </lineage>
</organism>
<dbReference type="InterPro" id="IPR037401">
    <property type="entry name" value="SnoaL-like"/>
</dbReference>
<accession>A0A1C4V013</accession>
<reference evidence="3" key="1">
    <citation type="submission" date="2016-06" db="EMBL/GenBank/DDBJ databases">
        <authorList>
            <person name="Varghese N."/>
            <person name="Submissions Spin"/>
        </authorList>
    </citation>
    <scope>NUCLEOTIDE SEQUENCE [LARGE SCALE GENOMIC DNA]</scope>
    <source>
        <strain evidence="3">DSM 44875</strain>
    </source>
</reference>
<name>A0A1C4V013_9ACTN</name>
<protein>
    <submittedName>
        <fullName evidence="2">SnoaL-like domain-containing protein</fullName>
    </submittedName>
</protein>
<dbReference type="Gene3D" id="3.10.450.50">
    <property type="match status" value="1"/>
</dbReference>
<dbReference type="InterPro" id="IPR032710">
    <property type="entry name" value="NTF2-like_dom_sf"/>
</dbReference>
<gene>
    <name evidence="2" type="ORF">GA0070607_1370</name>
</gene>
<dbReference type="Proteomes" id="UP000198243">
    <property type="component" value="Chromosome I"/>
</dbReference>
<dbReference type="SUPFAM" id="SSF54427">
    <property type="entry name" value="NTF2-like"/>
    <property type="match status" value="1"/>
</dbReference>
<evidence type="ECO:0000259" key="1">
    <source>
        <dbReference type="Pfam" id="PF12680"/>
    </source>
</evidence>
<evidence type="ECO:0000313" key="2">
    <source>
        <dbReference type="EMBL" id="SCE77195.1"/>
    </source>
</evidence>
<dbReference type="EMBL" id="LT607412">
    <property type="protein sequence ID" value="SCE77195.1"/>
    <property type="molecule type" value="Genomic_DNA"/>
</dbReference>
<keyword evidence="3" id="KW-1185">Reference proteome</keyword>
<dbReference type="OrthoDB" id="4942966at2"/>